<dbReference type="InterPro" id="IPR010044">
    <property type="entry name" value="MTAP"/>
</dbReference>
<keyword evidence="8" id="KW-1185">Reference proteome</keyword>
<feature type="domain" description="Nucleoside phosphorylase" evidence="4">
    <location>
        <begin position="5"/>
        <end position="244"/>
    </location>
</feature>
<dbReference type="OrthoDB" id="1523230at2"/>
<organism evidence="6 7">
    <name type="scientific">Halopseudomonas sabulinigri</name>
    <dbReference type="NCBI Taxonomy" id="472181"/>
    <lineage>
        <taxon>Bacteria</taxon>
        <taxon>Pseudomonadati</taxon>
        <taxon>Pseudomonadota</taxon>
        <taxon>Gammaproteobacteria</taxon>
        <taxon>Pseudomonadales</taxon>
        <taxon>Pseudomonadaceae</taxon>
        <taxon>Halopseudomonas</taxon>
    </lineage>
</organism>
<comment type="pathway">
    <text evidence="3">Purine metabolism; purine nucleoside salvage.</text>
</comment>
<dbReference type="UniPathway" id="UPA00606"/>
<evidence type="ECO:0000256" key="3">
    <source>
        <dbReference type="HAMAP-Rule" id="MF_01963"/>
    </source>
</evidence>
<evidence type="ECO:0000259" key="4">
    <source>
        <dbReference type="Pfam" id="PF01048"/>
    </source>
</evidence>
<feature type="binding site" evidence="3">
    <location>
        <position position="10"/>
    </location>
    <ligand>
        <name>phosphate</name>
        <dbReference type="ChEBI" id="CHEBI:43474"/>
    </ligand>
</feature>
<reference evidence="7" key="2">
    <citation type="submission" date="2016-10" db="EMBL/GenBank/DDBJ databases">
        <authorList>
            <person name="Varghese N."/>
            <person name="Submissions S."/>
        </authorList>
    </citation>
    <scope>NUCLEOTIDE SEQUENCE [LARGE SCALE GENOMIC DNA]</scope>
    <source>
        <strain evidence="7">JCM 14963</strain>
    </source>
</reference>
<dbReference type="RefSeq" id="WP_092284487.1">
    <property type="nucleotide sequence ID" value="NZ_BAABWD010000001.1"/>
</dbReference>
<dbReference type="EMBL" id="BAABWD010000001">
    <property type="protein sequence ID" value="GAA6130453.1"/>
    <property type="molecule type" value="Genomic_DNA"/>
</dbReference>
<keyword evidence="1 3" id="KW-0328">Glycosyltransferase</keyword>
<evidence type="ECO:0000256" key="2">
    <source>
        <dbReference type="ARBA" id="ARBA00022679"/>
    </source>
</evidence>
<reference evidence="5 8" key="3">
    <citation type="submission" date="2024-04" db="EMBL/GenBank/DDBJ databases">
        <title>Draft genome sequence of Halopseudomonas sabulinigri NBRC 116187.</title>
        <authorList>
            <person name="Miyakawa T."/>
            <person name="Kusuya Y."/>
            <person name="Miura T."/>
        </authorList>
    </citation>
    <scope>NUCLEOTIDE SEQUENCE [LARGE SCALE GENOMIC DNA]</scope>
    <source>
        <strain evidence="5 8">4NH20-0042</strain>
    </source>
</reference>
<dbReference type="AlphaFoldDB" id="A0A1H1P177"/>
<feature type="binding site" evidence="3">
    <location>
        <position position="186"/>
    </location>
    <ligand>
        <name>phosphate</name>
        <dbReference type="ChEBI" id="CHEBI:43474"/>
    </ligand>
</feature>
<comment type="catalytic activity">
    <reaction evidence="3">
        <text>S-methyl-5'-thioinosine + phosphate = 5-(methylsulfanyl)-alpha-D-ribose 1-phosphate + hypoxanthine</text>
        <dbReference type="Rhea" id="RHEA:30643"/>
        <dbReference type="ChEBI" id="CHEBI:17368"/>
        <dbReference type="ChEBI" id="CHEBI:43474"/>
        <dbReference type="ChEBI" id="CHEBI:48595"/>
        <dbReference type="ChEBI" id="CHEBI:58533"/>
        <dbReference type="EC" id="2.4.2.44"/>
    </reaction>
</comment>
<dbReference type="NCBIfam" id="NF006599">
    <property type="entry name" value="PRK09136.1"/>
    <property type="match status" value="1"/>
</dbReference>
<dbReference type="SUPFAM" id="SSF53167">
    <property type="entry name" value="Purine and uridine phosphorylases"/>
    <property type="match status" value="1"/>
</dbReference>
<dbReference type="Pfam" id="PF01048">
    <property type="entry name" value="PNP_UDP_1"/>
    <property type="match status" value="1"/>
</dbReference>
<comment type="function">
    <text evidence="3">Catalyzes the reversible phosphorylation of S-methyl-5'-thioinosine (MTI) to hypoxanthine and 5-methylthioribose-1-phosphate. Involved in the breakdown of S-methyl-5'-thioadenosine (MTA), a major by-product of polyamine biosynthesis. Catabolism of (MTA) occurs via deamination to MTI and phosphorolysis to hypoxanthine.</text>
</comment>
<evidence type="ECO:0000313" key="8">
    <source>
        <dbReference type="Proteomes" id="UP001486808"/>
    </source>
</evidence>
<keyword evidence="3" id="KW-0660">Purine salvage</keyword>
<accession>A0A1H1P177</accession>
<feature type="binding site" evidence="3">
    <location>
        <position position="185"/>
    </location>
    <ligand>
        <name>substrate</name>
    </ligand>
</feature>
<dbReference type="GO" id="GO:0005829">
    <property type="term" value="C:cytosol"/>
    <property type="evidence" value="ECO:0007669"/>
    <property type="project" value="TreeGrafter"/>
</dbReference>
<feature type="site" description="Important for substrate specificity" evidence="3">
    <location>
        <position position="221"/>
    </location>
</feature>
<dbReference type="GO" id="GO:0017061">
    <property type="term" value="F:S-methyl-5-thioadenosine phosphorylase activity"/>
    <property type="evidence" value="ECO:0007669"/>
    <property type="project" value="InterPro"/>
</dbReference>
<proteinExistence type="inferred from homology"/>
<name>A0A1H1P177_9GAMM</name>
<dbReference type="EMBL" id="LT629763">
    <property type="protein sequence ID" value="SDS04977.1"/>
    <property type="molecule type" value="Genomic_DNA"/>
</dbReference>
<dbReference type="InterPro" id="IPR035994">
    <property type="entry name" value="Nucleoside_phosphorylase_sf"/>
</dbReference>
<keyword evidence="2 3" id="KW-0808">Transferase</keyword>
<dbReference type="NCBIfam" id="TIGR01694">
    <property type="entry name" value="MTAP"/>
    <property type="match status" value="1"/>
</dbReference>
<dbReference type="Gene3D" id="3.40.50.1580">
    <property type="entry name" value="Nucleoside phosphorylase domain"/>
    <property type="match status" value="1"/>
</dbReference>
<reference evidence="6" key="1">
    <citation type="submission" date="2016-10" db="EMBL/GenBank/DDBJ databases">
        <authorList>
            <person name="de Groot N.N."/>
        </authorList>
    </citation>
    <scope>NUCLEOTIDE SEQUENCE [LARGE SCALE GENOMIC DNA]</scope>
    <source>
        <strain evidence="6">JCM 14963</strain>
    </source>
</reference>
<feature type="site" description="Important for substrate specificity" evidence="3">
    <location>
        <position position="167"/>
    </location>
</feature>
<dbReference type="STRING" id="472181.SAMN05216271_1041"/>
<dbReference type="PROSITE" id="PS01240">
    <property type="entry name" value="PNP_MTAP_2"/>
    <property type="match status" value="1"/>
</dbReference>
<dbReference type="GO" id="GO:0006166">
    <property type="term" value="P:purine ribonucleoside salvage"/>
    <property type="evidence" value="ECO:0007669"/>
    <property type="project" value="UniProtKB-UniRule"/>
</dbReference>
<feature type="binding site" evidence="3">
    <location>
        <begin position="209"/>
        <end position="211"/>
    </location>
    <ligand>
        <name>substrate</name>
    </ligand>
</feature>
<comment type="miscellaneous">
    <text evidence="3">Although this enzyme belongs to the family of MTA phosphorylases based on sequence homology, it has been shown that conserved amino acid substitutions in the substrate binding pocket convert the substrate specificity of this enzyme from 6-aminopurines to 6-oxopurines.</text>
</comment>
<comment type="subunit">
    <text evidence="3">Homotrimer.</text>
</comment>
<dbReference type="Proteomes" id="UP001486808">
    <property type="component" value="Unassembled WGS sequence"/>
</dbReference>
<dbReference type="InterPro" id="IPR018099">
    <property type="entry name" value="Purine_phosphorylase-2_CS"/>
</dbReference>
<gene>
    <name evidence="5" type="ORF">NBRC116187_08130</name>
    <name evidence="6" type="ORF">SAMN05216271_1041</name>
</gene>
<evidence type="ECO:0000313" key="6">
    <source>
        <dbReference type="EMBL" id="SDS04977.1"/>
    </source>
</evidence>
<dbReference type="InterPro" id="IPR000845">
    <property type="entry name" value="Nucleoside_phosphorylase_d"/>
</dbReference>
<protein>
    <recommendedName>
        <fullName evidence="3">Probable S-methyl-5'-thioinosine phosphorylase</fullName>
        <ecNumber evidence="3">2.4.2.44</ecNumber>
    </recommendedName>
    <alternativeName>
        <fullName evidence="3">5'-methylthioinosine phosphorylase</fullName>
        <shortName evidence="3">MTI phosphorylase</shortName>
        <shortName evidence="3">MTIP</shortName>
    </alternativeName>
</protein>
<comment type="similarity">
    <text evidence="3">Belongs to the PNP/MTAP phosphorylase family. MTAP subfamily.</text>
</comment>
<dbReference type="CDD" id="cd09010">
    <property type="entry name" value="MTAP_SsMTAPII_like_MTIP"/>
    <property type="match status" value="1"/>
</dbReference>
<comment type="caution">
    <text evidence="3">Lacks conserved residue(s) required for the propagation of feature annotation.</text>
</comment>
<feature type="binding site" evidence="3">
    <location>
        <begin position="52"/>
        <end position="53"/>
    </location>
    <ligand>
        <name>phosphate</name>
        <dbReference type="ChEBI" id="CHEBI:43474"/>
    </ligand>
</feature>
<evidence type="ECO:0000256" key="1">
    <source>
        <dbReference type="ARBA" id="ARBA00022676"/>
    </source>
</evidence>
<dbReference type="PANTHER" id="PTHR42679:SF2">
    <property type="entry name" value="S-METHYL-5'-THIOADENOSINE PHOSPHORYLASE"/>
    <property type="match status" value="1"/>
</dbReference>
<dbReference type="GO" id="GO:0019509">
    <property type="term" value="P:L-methionine salvage from methylthioadenosine"/>
    <property type="evidence" value="ECO:0007669"/>
    <property type="project" value="TreeGrafter"/>
</dbReference>
<dbReference type="EC" id="2.4.2.44" evidence="3"/>
<dbReference type="Proteomes" id="UP000243413">
    <property type="component" value="Chromosome I"/>
</dbReference>
<evidence type="ECO:0000313" key="5">
    <source>
        <dbReference type="EMBL" id="GAA6130453.1"/>
    </source>
</evidence>
<evidence type="ECO:0000313" key="7">
    <source>
        <dbReference type="Proteomes" id="UP000243413"/>
    </source>
</evidence>
<dbReference type="PANTHER" id="PTHR42679">
    <property type="entry name" value="S-METHYL-5'-THIOADENOSINE PHOSPHORYLASE"/>
    <property type="match status" value="1"/>
</dbReference>
<dbReference type="HAMAP" id="MF_01963">
    <property type="entry name" value="MTAP"/>
    <property type="match status" value="1"/>
</dbReference>
<sequence length="250" mass="26748">MSTWGIIGGTGLTELDGIELLGEDWPETPFGRPSAPLVHGRMGSEEVVFLARHGKPHRIPPHRVNYRANLWALQAAGVQQIVAVNAVGGIHPRLTTGSFCVPDQIIDYTWGRASSFFEDDLEHVVHVDFSWPYDAQLSARLGALLQARDLSYLQGGVYAATQGPRLESAAEIVRLERDGADLVGMTGMPEAALARELALPYACLALVVNPAAGKSSEVITMASIEAVIAQGMQQVKQVLSELIAAAPSSS</sequence>